<dbReference type="Proteomes" id="UP000712600">
    <property type="component" value="Unassembled WGS sequence"/>
</dbReference>
<evidence type="ECO:0000313" key="3">
    <source>
        <dbReference type="Proteomes" id="UP000712600"/>
    </source>
</evidence>
<dbReference type="AlphaFoldDB" id="A0A8S9RXX5"/>
<feature type="compositionally biased region" description="Polar residues" evidence="1">
    <location>
        <begin position="41"/>
        <end position="65"/>
    </location>
</feature>
<comment type="caution">
    <text evidence="2">The sequence shown here is derived from an EMBL/GenBank/DDBJ whole genome shotgun (WGS) entry which is preliminary data.</text>
</comment>
<protein>
    <submittedName>
        <fullName evidence="2">Uncharacterized protein</fullName>
    </submittedName>
</protein>
<organism evidence="2 3">
    <name type="scientific">Brassica cretica</name>
    <name type="common">Mustard</name>
    <dbReference type="NCBI Taxonomy" id="69181"/>
    <lineage>
        <taxon>Eukaryota</taxon>
        <taxon>Viridiplantae</taxon>
        <taxon>Streptophyta</taxon>
        <taxon>Embryophyta</taxon>
        <taxon>Tracheophyta</taxon>
        <taxon>Spermatophyta</taxon>
        <taxon>Magnoliopsida</taxon>
        <taxon>eudicotyledons</taxon>
        <taxon>Gunneridae</taxon>
        <taxon>Pentapetalae</taxon>
        <taxon>rosids</taxon>
        <taxon>malvids</taxon>
        <taxon>Brassicales</taxon>
        <taxon>Brassicaceae</taxon>
        <taxon>Brassiceae</taxon>
        <taxon>Brassica</taxon>
    </lineage>
</organism>
<feature type="compositionally biased region" description="Pro residues" evidence="1">
    <location>
        <begin position="68"/>
        <end position="107"/>
    </location>
</feature>
<evidence type="ECO:0000313" key="2">
    <source>
        <dbReference type="EMBL" id="KAF3585012.1"/>
    </source>
</evidence>
<name>A0A8S9RXX5_BRACR</name>
<accession>A0A8S9RXX5</accession>
<reference evidence="2" key="1">
    <citation type="submission" date="2019-12" db="EMBL/GenBank/DDBJ databases">
        <title>Genome sequencing and annotation of Brassica cretica.</title>
        <authorList>
            <person name="Studholme D.J."/>
            <person name="Sarris P."/>
        </authorList>
    </citation>
    <scope>NUCLEOTIDE SEQUENCE</scope>
    <source>
        <strain evidence="2">PFS-109/04</strain>
        <tissue evidence="2">Leaf</tissue>
    </source>
</reference>
<gene>
    <name evidence="2" type="ORF">F2Q69_00031211</name>
</gene>
<feature type="region of interest" description="Disordered" evidence="1">
    <location>
        <begin position="1"/>
        <end position="20"/>
    </location>
</feature>
<evidence type="ECO:0000256" key="1">
    <source>
        <dbReference type="SAM" id="MobiDB-lite"/>
    </source>
</evidence>
<feature type="region of interest" description="Disordered" evidence="1">
    <location>
        <begin position="40"/>
        <end position="107"/>
    </location>
</feature>
<proteinExistence type="predicted"/>
<sequence length="107" mass="11562">MSEKPTSVIPISDNSRSRNTVHDLTNNTFLDLTNFKVLPPKTSSPIQTNKASCSSNLPFQNHSNSIPTIPPPAHLPTPKPNIVLPPNPTCVPPEPVLPPQPSHPPPQ</sequence>
<dbReference type="EMBL" id="QGKX02000088">
    <property type="protein sequence ID" value="KAF3585012.1"/>
    <property type="molecule type" value="Genomic_DNA"/>
</dbReference>